<sequence>MYVLCTLVLLSLNNLFKRPRVLEPSEPDAIEGPEQNKPNVAKLGRKKRNKHALHGSSGPLETSRVSREHDFEKSLDEPSRTSKRKSVRLDNADERRRGAQPVQRCGLLGPAVMYGTRKTWDVGHTPCLQELWNKDLSLDVSASSLDILMSDGEEESSFLSLPNSVLQRHCLTSDLSESATSEQQQLLIQVKELEEKLVDQTQEVERLRSELGATDLEKQLEVLESENQRLKQELRASQTQTTCSTAHCPHSQDVEALRGELCRKDEECREREQRLAALEQQVQERTDVVVQLQQQLEEAAQRRQDIQQQLEEASRLRSQSEEQLTSRLRDAEESLSRQAAQPLQVKYVTKTVEVESAQCKQALMEAQTRNQALQEQLSVQRQLLRELEQQLHESQRTSSQLRQQTSAL</sequence>
<feature type="compositionally biased region" description="Basic and acidic residues" evidence="2">
    <location>
        <begin position="64"/>
        <end position="80"/>
    </location>
</feature>
<protein>
    <submittedName>
        <fullName evidence="3">Kinesin KIFC3 isoform X2</fullName>
    </submittedName>
</protein>
<accession>A0A498NNA8</accession>
<organism evidence="3 4">
    <name type="scientific">Labeo rohita</name>
    <name type="common">Indian major carp</name>
    <name type="synonym">Cyprinus rohita</name>
    <dbReference type="NCBI Taxonomy" id="84645"/>
    <lineage>
        <taxon>Eukaryota</taxon>
        <taxon>Metazoa</taxon>
        <taxon>Chordata</taxon>
        <taxon>Craniata</taxon>
        <taxon>Vertebrata</taxon>
        <taxon>Euteleostomi</taxon>
        <taxon>Actinopterygii</taxon>
        <taxon>Neopterygii</taxon>
        <taxon>Teleostei</taxon>
        <taxon>Ostariophysi</taxon>
        <taxon>Cypriniformes</taxon>
        <taxon>Cyprinidae</taxon>
        <taxon>Labeoninae</taxon>
        <taxon>Labeonini</taxon>
        <taxon>Labeo</taxon>
    </lineage>
</organism>
<feature type="compositionally biased region" description="Basic and acidic residues" evidence="2">
    <location>
        <begin position="87"/>
        <end position="97"/>
    </location>
</feature>
<feature type="region of interest" description="Disordered" evidence="2">
    <location>
        <begin position="311"/>
        <end position="336"/>
    </location>
</feature>
<keyword evidence="1" id="KW-0175">Coiled coil</keyword>
<evidence type="ECO:0000256" key="2">
    <source>
        <dbReference type="SAM" id="MobiDB-lite"/>
    </source>
</evidence>
<dbReference type="STRING" id="84645.A0A498NNA8"/>
<dbReference type="EMBL" id="QBIY01011283">
    <property type="protein sequence ID" value="RXN33258.1"/>
    <property type="molecule type" value="Genomic_DNA"/>
</dbReference>
<comment type="caution">
    <text evidence="3">The sequence shown here is derived from an EMBL/GenBank/DDBJ whole genome shotgun (WGS) entry which is preliminary data.</text>
</comment>
<evidence type="ECO:0000256" key="1">
    <source>
        <dbReference type="SAM" id="Coils"/>
    </source>
</evidence>
<feature type="coiled-coil region" evidence="1">
    <location>
        <begin position="176"/>
        <end position="240"/>
    </location>
</feature>
<dbReference type="Gene3D" id="1.20.5.170">
    <property type="match status" value="1"/>
</dbReference>
<reference evidence="3 4" key="1">
    <citation type="submission" date="2018-03" db="EMBL/GenBank/DDBJ databases">
        <title>Draft genome sequence of Rohu Carp (Labeo rohita).</title>
        <authorList>
            <person name="Das P."/>
            <person name="Kushwaha B."/>
            <person name="Joshi C.G."/>
            <person name="Kumar D."/>
            <person name="Nagpure N.S."/>
            <person name="Sahoo L."/>
            <person name="Das S.P."/>
            <person name="Bit A."/>
            <person name="Patnaik S."/>
            <person name="Meher P.K."/>
            <person name="Jayasankar P."/>
            <person name="Koringa P.G."/>
            <person name="Patel N.V."/>
            <person name="Hinsu A.T."/>
            <person name="Kumar R."/>
            <person name="Pandey M."/>
            <person name="Agarwal S."/>
            <person name="Srivastava S."/>
            <person name="Singh M."/>
            <person name="Iquebal M.A."/>
            <person name="Jaiswal S."/>
            <person name="Angadi U.B."/>
            <person name="Kumar N."/>
            <person name="Raza M."/>
            <person name="Shah T.M."/>
            <person name="Rai A."/>
            <person name="Jena J.K."/>
        </authorList>
    </citation>
    <scope>NUCLEOTIDE SEQUENCE [LARGE SCALE GENOMIC DNA]</scope>
    <source>
        <strain evidence="3">DASCIFA01</strain>
        <tissue evidence="3">Testis</tissue>
    </source>
</reference>
<keyword evidence="4" id="KW-1185">Reference proteome</keyword>
<dbReference type="AlphaFoldDB" id="A0A498NNA8"/>
<dbReference type="Proteomes" id="UP000290572">
    <property type="component" value="Unassembled WGS sequence"/>
</dbReference>
<evidence type="ECO:0000313" key="3">
    <source>
        <dbReference type="EMBL" id="RXN33258.1"/>
    </source>
</evidence>
<feature type="region of interest" description="Disordered" evidence="2">
    <location>
        <begin position="24"/>
        <end position="100"/>
    </location>
</feature>
<feature type="compositionally biased region" description="Basic residues" evidence="2">
    <location>
        <begin position="43"/>
        <end position="53"/>
    </location>
</feature>
<gene>
    <name evidence="3" type="ORF">ROHU_004374</name>
</gene>
<proteinExistence type="predicted"/>
<evidence type="ECO:0000313" key="4">
    <source>
        <dbReference type="Proteomes" id="UP000290572"/>
    </source>
</evidence>
<name>A0A498NNA8_LABRO</name>